<dbReference type="EMBL" id="GBRH01238325">
    <property type="protein sequence ID" value="JAD59570.1"/>
    <property type="molecule type" value="Transcribed_RNA"/>
</dbReference>
<protein>
    <submittedName>
        <fullName evidence="1">Uncharacterized protein</fullName>
    </submittedName>
</protein>
<name>A0A0A9BEB2_ARUDO</name>
<sequence>MFLKTKMQALH</sequence>
<organism evidence="1">
    <name type="scientific">Arundo donax</name>
    <name type="common">Giant reed</name>
    <name type="synonym">Donax arundinaceus</name>
    <dbReference type="NCBI Taxonomy" id="35708"/>
    <lineage>
        <taxon>Eukaryota</taxon>
        <taxon>Viridiplantae</taxon>
        <taxon>Streptophyta</taxon>
        <taxon>Embryophyta</taxon>
        <taxon>Tracheophyta</taxon>
        <taxon>Spermatophyta</taxon>
        <taxon>Magnoliopsida</taxon>
        <taxon>Liliopsida</taxon>
        <taxon>Poales</taxon>
        <taxon>Poaceae</taxon>
        <taxon>PACMAD clade</taxon>
        <taxon>Arundinoideae</taxon>
        <taxon>Arundineae</taxon>
        <taxon>Arundo</taxon>
    </lineage>
</organism>
<reference evidence="1" key="1">
    <citation type="submission" date="2014-09" db="EMBL/GenBank/DDBJ databases">
        <authorList>
            <person name="Magalhaes I.L.F."/>
            <person name="Oliveira U."/>
            <person name="Santos F.R."/>
            <person name="Vidigal T.H.D.A."/>
            <person name="Brescovit A.D."/>
            <person name="Santos A.J."/>
        </authorList>
    </citation>
    <scope>NUCLEOTIDE SEQUENCE</scope>
    <source>
        <tissue evidence="1">Shoot tissue taken approximately 20 cm above the soil surface</tissue>
    </source>
</reference>
<proteinExistence type="predicted"/>
<reference evidence="1" key="2">
    <citation type="journal article" date="2015" name="Data Brief">
        <title>Shoot transcriptome of the giant reed, Arundo donax.</title>
        <authorList>
            <person name="Barrero R.A."/>
            <person name="Guerrero F.D."/>
            <person name="Moolhuijzen P."/>
            <person name="Goolsby J.A."/>
            <person name="Tidwell J."/>
            <person name="Bellgard S.E."/>
            <person name="Bellgard M.I."/>
        </authorList>
    </citation>
    <scope>NUCLEOTIDE SEQUENCE</scope>
    <source>
        <tissue evidence="1">Shoot tissue taken approximately 20 cm above the soil surface</tissue>
    </source>
</reference>
<evidence type="ECO:0000313" key="1">
    <source>
        <dbReference type="EMBL" id="JAD59570.1"/>
    </source>
</evidence>
<accession>A0A0A9BEB2</accession>